<reference evidence="1" key="1">
    <citation type="journal article" date="2014" name="Int. J. Syst. Evol. Microbiol.">
        <title>Complete genome sequence of Corynebacterium casei LMG S-19264T (=DSM 44701T), isolated from a smear-ripened cheese.</title>
        <authorList>
            <consortium name="US DOE Joint Genome Institute (JGI-PGF)"/>
            <person name="Walter F."/>
            <person name="Albersmeier A."/>
            <person name="Kalinowski J."/>
            <person name="Ruckert C."/>
        </authorList>
    </citation>
    <scope>NUCLEOTIDE SEQUENCE</scope>
    <source>
        <strain evidence="1">KCTC 42651</strain>
    </source>
</reference>
<dbReference type="InterPro" id="IPR032349">
    <property type="entry name" value="DUF4865"/>
</dbReference>
<accession>A0A919CPU9</accession>
<dbReference type="RefSeq" id="WP_189990352.1">
    <property type="nucleotide sequence ID" value="NZ_BMZS01000005.1"/>
</dbReference>
<comment type="caution">
    <text evidence="1">The sequence shown here is derived from an EMBL/GenBank/DDBJ whole genome shotgun (WGS) entry which is preliminary data.</text>
</comment>
<reference evidence="1" key="2">
    <citation type="submission" date="2020-09" db="EMBL/GenBank/DDBJ databases">
        <authorList>
            <person name="Sun Q."/>
            <person name="Kim S."/>
        </authorList>
    </citation>
    <scope>NUCLEOTIDE SEQUENCE</scope>
    <source>
        <strain evidence="1">KCTC 42651</strain>
    </source>
</reference>
<name>A0A919CPU9_9PROT</name>
<evidence type="ECO:0000313" key="2">
    <source>
        <dbReference type="Proteomes" id="UP000630353"/>
    </source>
</evidence>
<gene>
    <name evidence="1" type="ORF">GCM10017083_26870</name>
</gene>
<keyword evidence="2" id="KW-1185">Reference proteome</keyword>
<proteinExistence type="predicted"/>
<sequence>MLIAHYAHRLPAAYDLGLIRTRVQARGALWSAVPELHFKAFLVREAGRYGAAANEYSSLYLWRRADAFRDFLTDGRFKVVTDAFGRPPIRTWVGLDARRGLGSEARFAVLREADLPVDADLTDALAAEAAWCRKVSAEPDVVVATAGLDAGNWRTLRVVVTESEPDGTRPGTWYEVGHLAQPLLASLAHGEDAG</sequence>
<dbReference type="Pfam" id="PF16157">
    <property type="entry name" value="DUF4865"/>
    <property type="match status" value="1"/>
</dbReference>
<evidence type="ECO:0000313" key="1">
    <source>
        <dbReference type="EMBL" id="GHD51908.1"/>
    </source>
</evidence>
<organism evidence="1 2">
    <name type="scientific">Thalassobaculum fulvum</name>
    <dbReference type="NCBI Taxonomy" id="1633335"/>
    <lineage>
        <taxon>Bacteria</taxon>
        <taxon>Pseudomonadati</taxon>
        <taxon>Pseudomonadota</taxon>
        <taxon>Alphaproteobacteria</taxon>
        <taxon>Rhodospirillales</taxon>
        <taxon>Thalassobaculaceae</taxon>
        <taxon>Thalassobaculum</taxon>
    </lineage>
</organism>
<dbReference type="AlphaFoldDB" id="A0A919CPU9"/>
<protein>
    <recommendedName>
        <fullName evidence="3">DUF4865 domain-containing protein</fullName>
    </recommendedName>
</protein>
<evidence type="ECO:0008006" key="3">
    <source>
        <dbReference type="Google" id="ProtNLM"/>
    </source>
</evidence>
<dbReference type="EMBL" id="BMZS01000005">
    <property type="protein sequence ID" value="GHD51908.1"/>
    <property type="molecule type" value="Genomic_DNA"/>
</dbReference>
<dbReference type="Proteomes" id="UP000630353">
    <property type="component" value="Unassembled WGS sequence"/>
</dbReference>